<dbReference type="PANTHER" id="PTHR14695">
    <property type="entry name" value="SHC SH2-DOMAIN BINDING PROTEIN 1-RELATED"/>
    <property type="match status" value="1"/>
</dbReference>
<sequence>RFFYEHIWYPWDIDEENCCYNRFLITSRFKVYQDLIGNGLPGSVSEEMSSLLKQGEKLVRLLTAAESSMDVDSETGVDQLDVVELMNWHKQLEQLKQQFDVLKDPVLRELSSYQRHLECRSVVNAGSVKGGAKVKVVLDCLEVQALDLLTQLPQLLKTLPQVDNNAKWSGFPTLQLALDTALQGDVIILLPGTHRLHNLGLISQGGTLCGLGSDVVIEGSSSVGDILLDVSGEITLRDMMVRTSEEQVGILHHKGNLGMEDVTIEGKGKTGLITLGASRSQLKGLHVKDCSYGLDIRSGAEVVLTGAEISHCEFGLQLEESAK</sequence>
<dbReference type="InterPro" id="IPR011050">
    <property type="entry name" value="Pectin_lyase_fold/virulence"/>
</dbReference>
<dbReference type="InterPro" id="IPR045140">
    <property type="entry name" value="SHCBP1-like"/>
</dbReference>
<dbReference type="GO" id="GO:0007283">
    <property type="term" value="P:spermatogenesis"/>
    <property type="evidence" value="ECO:0007669"/>
    <property type="project" value="TreeGrafter"/>
</dbReference>
<dbReference type="InterPro" id="IPR057508">
    <property type="entry name" value="SHCBP-like_N"/>
</dbReference>
<feature type="non-terminal residue" evidence="2">
    <location>
        <position position="323"/>
    </location>
</feature>
<keyword evidence="3" id="KW-1185">Reference proteome</keyword>
<name>A0AAV2RYY2_MEGNR</name>
<dbReference type="PANTHER" id="PTHR14695:SF4">
    <property type="entry name" value="PROTEIN NESSUN DORMA"/>
    <property type="match status" value="1"/>
</dbReference>
<dbReference type="InterPro" id="IPR012334">
    <property type="entry name" value="Pectin_lyas_fold"/>
</dbReference>
<evidence type="ECO:0000259" key="1">
    <source>
        <dbReference type="Pfam" id="PF23762"/>
    </source>
</evidence>
<dbReference type="Pfam" id="PF23762">
    <property type="entry name" value="SHCBP_N"/>
    <property type="match status" value="1"/>
</dbReference>
<evidence type="ECO:0000313" key="3">
    <source>
        <dbReference type="Proteomes" id="UP001497623"/>
    </source>
</evidence>
<feature type="domain" description="SHC SH2" evidence="1">
    <location>
        <begin position="1"/>
        <end position="108"/>
    </location>
</feature>
<feature type="non-terminal residue" evidence="2">
    <location>
        <position position="1"/>
    </location>
</feature>
<accession>A0AAV2RYY2</accession>
<dbReference type="Gene3D" id="2.160.20.10">
    <property type="entry name" value="Single-stranded right-handed beta-helix, Pectin lyase-like"/>
    <property type="match status" value="1"/>
</dbReference>
<organism evidence="2 3">
    <name type="scientific">Meganyctiphanes norvegica</name>
    <name type="common">Northern krill</name>
    <name type="synonym">Thysanopoda norvegica</name>
    <dbReference type="NCBI Taxonomy" id="48144"/>
    <lineage>
        <taxon>Eukaryota</taxon>
        <taxon>Metazoa</taxon>
        <taxon>Ecdysozoa</taxon>
        <taxon>Arthropoda</taxon>
        <taxon>Crustacea</taxon>
        <taxon>Multicrustacea</taxon>
        <taxon>Malacostraca</taxon>
        <taxon>Eumalacostraca</taxon>
        <taxon>Eucarida</taxon>
        <taxon>Euphausiacea</taxon>
        <taxon>Euphausiidae</taxon>
        <taxon>Meganyctiphanes</taxon>
    </lineage>
</organism>
<protein>
    <recommendedName>
        <fullName evidence="1">SHC SH2 domain-containing protein</fullName>
    </recommendedName>
</protein>
<dbReference type="EMBL" id="CAXKWB010036845">
    <property type="protein sequence ID" value="CAL4149166.1"/>
    <property type="molecule type" value="Genomic_DNA"/>
</dbReference>
<dbReference type="GO" id="GO:0007112">
    <property type="term" value="P:male meiosis cytokinesis"/>
    <property type="evidence" value="ECO:0007669"/>
    <property type="project" value="TreeGrafter"/>
</dbReference>
<dbReference type="SUPFAM" id="SSF51126">
    <property type="entry name" value="Pectin lyase-like"/>
    <property type="match status" value="1"/>
</dbReference>
<reference evidence="2 3" key="1">
    <citation type="submission" date="2024-05" db="EMBL/GenBank/DDBJ databases">
        <authorList>
            <person name="Wallberg A."/>
        </authorList>
    </citation>
    <scope>NUCLEOTIDE SEQUENCE [LARGE SCALE GENOMIC DNA]</scope>
</reference>
<evidence type="ECO:0000313" key="2">
    <source>
        <dbReference type="EMBL" id="CAL4149166.1"/>
    </source>
</evidence>
<gene>
    <name evidence="2" type="ORF">MNOR_LOCUS30342</name>
</gene>
<proteinExistence type="predicted"/>
<dbReference type="Proteomes" id="UP001497623">
    <property type="component" value="Unassembled WGS sequence"/>
</dbReference>
<comment type="caution">
    <text evidence="2">The sequence shown here is derived from an EMBL/GenBank/DDBJ whole genome shotgun (WGS) entry which is preliminary data.</text>
</comment>
<dbReference type="AlphaFoldDB" id="A0AAV2RYY2"/>